<keyword evidence="2" id="KW-0326">Glycosidase</keyword>
<dbReference type="InterPro" id="IPR023186">
    <property type="entry name" value="IUNH"/>
</dbReference>
<dbReference type="PANTHER" id="PTHR12304:SF4">
    <property type="entry name" value="URIDINE NUCLEOSIDASE"/>
    <property type="match status" value="1"/>
</dbReference>
<dbReference type="GO" id="GO:0045437">
    <property type="term" value="F:uridine nucleosidase activity"/>
    <property type="evidence" value="ECO:0007669"/>
    <property type="project" value="UniProtKB-ARBA"/>
</dbReference>
<evidence type="ECO:0000256" key="1">
    <source>
        <dbReference type="ARBA" id="ARBA00022801"/>
    </source>
</evidence>
<dbReference type="RefSeq" id="WP_216400733.1">
    <property type="nucleotide sequence ID" value="NZ_JANGAB010000001.1"/>
</dbReference>
<dbReference type="PANTHER" id="PTHR12304">
    <property type="entry name" value="INOSINE-URIDINE PREFERRING NUCLEOSIDE HYDROLASE"/>
    <property type="match status" value="1"/>
</dbReference>
<sequence>MKPIPVILDVDTGVDDAVAITLAARCRSIKLLGLVASFGNRPLHYTLRNTLWLKELLALDVPVCKGAAVPLCQPDRPEPEDSEHIFHGKEGMGNAVPPPSLAAAPDSDDPVAFLADLLEKSEEPVALVPVGPLTNLARLVTARPDLIEKIRVISLMGGAAKGGNVTPYSEVNIYNDPEAAATVFACGAPIIMCGLDCTRDCYLTDGERAQLRQAHRDPLSQVLCDGLEWYAASNARFGENCVIHDALAVGCLAYPELLHTSPYYVDICLTPGEHRGQTVVDWEGATGRAANVQVGLRADRDLFVQLVQKSFEGAF</sequence>
<dbReference type="InterPro" id="IPR001910">
    <property type="entry name" value="Inosine/uridine_hydrolase_dom"/>
</dbReference>
<evidence type="ECO:0000259" key="3">
    <source>
        <dbReference type="Pfam" id="PF01156"/>
    </source>
</evidence>
<name>A0AAW5K7A1_9FIRM</name>
<evidence type="ECO:0000313" key="5">
    <source>
        <dbReference type="Proteomes" id="UP001205063"/>
    </source>
</evidence>
<dbReference type="AlphaFoldDB" id="A0AAW5K7A1"/>
<dbReference type="Pfam" id="PF01156">
    <property type="entry name" value="IU_nuc_hydro"/>
    <property type="match status" value="1"/>
</dbReference>
<dbReference type="Proteomes" id="UP001205063">
    <property type="component" value="Unassembled WGS sequence"/>
</dbReference>
<dbReference type="EMBL" id="JANGAB010000001">
    <property type="protein sequence ID" value="MCQ4948468.1"/>
    <property type="molecule type" value="Genomic_DNA"/>
</dbReference>
<dbReference type="InterPro" id="IPR015910">
    <property type="entry name" value="I/U_nuclsd_hydro_CS"/>
</dbReference>
<comment type="caution">
    <text evidence="4">The sequence shown here is derived from an EMBL/GenBank/DDBJ whole genome shotgun (WGS) entry which is preliminary data.</text>
</comment>
<dbReference type="GO" id="GO:0005829">
    <property type="term" value="C:cytosol"/>
    <property type="evidence" value="ECO:0007669"/>
    <property type="project" value="TreeGrafter"/>
</dbReference>
<keyword evidence="1 4" id="KW-0378">Hydrolase</keyword>
<dbReference type="PROSITE" id="PS01247">
    <property type="entry name" value="IUNH"/>
    <property type="match status" value="1"/>
</dbReference>
<feature type="domain" description="Inosine/uridine-preferring nucleoside hydrolase" evidence="3">
    <location>
        <begin position="6"/>
        <end position="304"/>
    </location>
</feature>
<accession>A0AAW5K7A1</accession>
<evidence type="ECO:0000256" key="2">
    <source>
        <dbReference type="ARBA" id="ARBA00023295"/>
    </source>
</evidence>
<protein>
    <submittedName>
        <fullName evidence="4">Nucleoside hydrolase</fullName>
    </submittedName>
</protein>
<proteinExistence type="predicted"/>
<gene>
    <name evidence="4" type="ORF">NE646_02130</name>
</gene>
<evidence type="ECO:0000313" key="4">
    <source>
        <dbReference type="EMBL" id="MCQ4948468.1"/>
    </source>
</evidence>
<reference evidence="4" key="1">
    <citation type="submission" date="2022-06" db="EMBL/GenBank/DDBJ databases">
        <title>Isolation of gut microbiota from human fecal samples.</title>
        <authorList>
            <person name="Pamer E.G."/>
            <person name="Barat B."/>
            <person name="Waligurski E."/>
            <person name="Medina S."/>
            <person name="Paddock L."/>
            <person name="Mostad J."/>
        </authorList>
    </citation>
    <scope>NUCLEOTIDE SEQUENCE</scope>
    <source>
        <strain evidence="4">DFI.7.96</strain>
    </source>
</reference>
<dbReference type="GO" id="GO:0008477">
    <property type="term" value="F:purine nucleosidase activity"/>
    <property type="evidence" value="ECO:0007669"/>
    <property type="project" value="TreeGrafter"/>
</dbReference>
<dbReference type="GO" id="GO:0006152">
    <property type="term" value="P:purine nucleoside catabolic process"/>
    <property type="evidence" value="ECO:0007669"/>
    <property type="project" value="TreeGrafter"/>
</dbReference>
<organism evidence="4 5">
    <name type="scientific">Bittarella massiliensis</name>
    <name type="common">ex Durand et al. 2017</name>
    <dbReference type="NCBI Taxonomy" id="1720313"/>
    <lineage>
        <taxon>Bacteria</taxon>
        <taxon>Bacillati</taxon>
        <taxon>Bacillota</taxon>
        <taxon>Clostridia</taxon>
        <taxon>Eubacteriales</taxon>
        <taxon>Oscillospiraceae</taxon>
        <taxon>Bittarella (ex Durand et al. 2017)</taxon>
    </lineage>
</organism>